<proteinExistence type="predicted"/>
<dbReference type="OrthoDB" id="5903805at2759"/>
<dbReference type="EMBL" id="KN553198">
    <property type="protein sequence ID" value="KHJ90277.1"/>
    <property type="molecule type" value="Genomic_DNA"/>
</dbReference>
<name>A0A0B1T3A9_OESDE</name>
<gene>
    <name evidence="1" type="ORF">OESDEN_09882</name>
</gene>
<organism evidence="1 2">
    <name type="scientific">Oesophagostomum dentatum</name>
    <name type="common">Nodular worm</name>
    <dbReference type="NCBI Taxonomy" id="61180"/>
    <lineage>
        <taxon>Eukaryota</taxon>
        <taxon>Metazoa</taxon>
        <taxon>Ecdysozoa</taxon>
        <taxon>Nematoda</taxon>
        <taxon>Chromadorea</taxon>
        <taxon>Rhabditida</taxon>
        <taxon>Rhabditina</taxon>
        <taxon>Rhabditomorpha</taxon>
        <taxon>Strongyloidea</taxon>
        <taxon>Strongylidae</taxon>
        <taxon>Oesophagostomum</taxon>
    </lineage>
</organism>
<dbReference type="AlphaFoldDB" id="A0A0B1T3A9"/>
<protein>
    <submittedName>
        <fullName evidence="1">Uncharacterized protein</fullName>
    </submittedName>
</protein>
<sequence>MLWLHRTTRRPVFAEARQVLASHSTDDLVVARPRKPFDTTYGSTFSECLYSLSCHIFRVLSNPNVVCVYCTKIESVQARYTPCDSTMFTSSLNVHLLDLLTSIRSFRCVQTRSALFTCRFSGNINVFPHCSVCSLSNNPISSSFMS</sequence>
<evidence type="ECO:0000313" key="2">
    <source>
        <dbReference type="Proteomes" id="UP000053660"/>
    </source>
</evidence>
<evidence type="ECO:0000313" key="1">
    <source>
        <dbReference type="EMBL" id="KHJ90277.1"/>
    </source>
</evidence>
<reference evidence="1 2" key="1">
    <citation type="submission" date="2014-03" db="EMBL/GenBank/DDBJ databases">
        <title>Draft genome of the hookworm Oesophagostomum dentatum.</title>
        <authorList>
            <person name="Mitreva M."/>
        </authorList>
    </citation>
    <scope>NUCLEOTIDE SEQUENCE [LARGE SCALE GENOMIC DNA]</scope>
    <source>
        <strain evidence="1 2">OD-Hann</strain>
    </source>
</reference>
<dbReference type="Proteomes" id="UP000053660">
    <property type="component" value="Unassembled WGS sequence"/>
</dbReference>
<keyword evidence="2" id="KW-1185">Reference proteome</keyword>
<accession>A0A0B1T3A9</accession>